<organism evidence="9 10">
    <name type="scientific">Deinococcus radiodurans (strain ATCC 13939 / DSM 20539 / JCM 16871 / CCUG 27074 / LMG 4051 / NBRC 15346 / NCIMB 9279 / VKM B-1422 / R1)</name>
    <dbReference type="NCBI Taxonomy" id="243230"/>
    <lineage>
        <taxon>Bacteria</taxon>
        <taxon>Thermotogati</taxon>
        <taxon>Deinococcota</taxon>
        <taxon>Deinococci</taxon>
        <taxon>Deinococcales</taxon>
        <taxon>Deinococcaceae</taxon>
        <taxon>Deinococcus</taxon>
    </lineage>
</organism>
<dbReference type="GeneID" id="69517210"/>
<comment type="similarity">
    <text evidence="2 6">Belongs to the GMC oxidoreductase family.</text>
</comment>
<dbReference type="PROSITE" id="PS00623">
    <property type="entry name" value="GMC_OXRED_1"/>
    <property type="match status" value="1"/>
</dbReference>
<evidence type="ECO:0000259" key="8">
    <source>
        <dbReference type="PROSITE" id="PS00624"/>
    </source>
</evidence>
<dbReference type="InterPro" id="IPR000172">
    <property type="entry name" value="GMC_OxRdtase_N"/>
</dbReference>
<dbReference type="Gene3D" id="3.30.560.10">
    <property type="entry name" value="Glucose Oxidase, domain 3"/>
    <property type="match status" value="1"/>
</dbReference>
<reference evidence="9 10" key="1">
    <citation type="journal article" date="1999" name="Science">
        <title>Genome sequence of the radioresistant bacterium Deinococcus radiodurans R1.</title>
        <authorList>
            <person name="White O."/>
            <person name="Eisen J.A."/>
            <person name="Heidelberg J.F."/>
            <person name="Hickey E.K."/>
            <person name="Peterson J.D."/>
            <person name="Dodson R.J."/>
            <person name="Haft D.H."/>
            <person name="Gwinn M.L."/>
            <person name="Nelson W.C."/>
            <person name="Richardson D.L."/>
            <person name="Moffat K.S."/>
            <person name="Qin H."/>
            <person name="Jiang L."/>
            <person name="Pamphile W."/>
            <person name="Crosby M."/>
            <person name="Shen M."/>
            <person name="Vamathevan J.J."/>
            <person name="Lam P."/>
            <person name="McDonald L."/>
            <person name="Utterback T."/>
            <person name="Zalewski C."/>
            <person name="Makarova K.S."/>
            <person name="Aravind L."/>
            <person name="Daly M.J."/>
            <person name="Minton K.W."/>
            <person name="Fleischmann R.D."/>
            <person name="Ketchum K.A."/>
            <person name="Nelson K.E."/>
            <person name="Salzberg S."/>
            <person name="Smith H.O."/>
            <person name="Venter J.C."/>
            <person name="Fraser C.M."/>
        </authorList>
    </citation>
    <scope>NUCLEOTIDE SEQUENCE [LARGE SCALE GENOMIC DNA]</scope>
    <source>
        <strain evidence="10">ATCC 13939 / DSM 20539 / JCM 16871 / LMG 4051 / NBRC 15346 / NCIMB 9279 / R1 / VKM B-1422</strain>
    </source>
</reference>
<keyword evidence="10" id="KW-1185">Reference proteome</keyword>
<dbReference type="PATRIC" id="fig|243230.17.peg.1152"/>
<dbReference type="InParanoid" id="Q9RVQ7"/>
<feature type="domain" description="Glucose-methanol-choline oxidoreductase N-terminal" evidence="7">
    <location>
        <begin position="79"/>
        <end position="102"/>
    </location>
</feature>
<dbReference type="SUPFAM" id="SSF51905">
    <property type="entry name" value="FAD/NAD(P)-binding domain"/>
    <property type="match status" value="1"/>
</dbReference>
<dbReference type="Pfam" id="PF00732">
    <property type="entry name" value="GMC_oxred_N"/>
    <property type="match status" value="1"/>
</dbReference>
<dbReference type="GO" id="GO:0050660">
    <property type="term" value="F:flavin adenine dinucleotide binding"/>
    <property type="evidence" value="ECO:0007669"/>
    <property type="project" value="InterPro"/>
</dbReference>
<dbReference type="KEGG" id="dra:DR_0965"/>
<keyword evidence="4 5" id="KW-0274">FAD</keyword>
<gene>
    <name evidence="9" type="ordered locus">DR_0965</name>
</gene>
<dbReference type="eggNOG" id="COG2303">
    <property type="taxonomic scope" value="Bacteria"/>
</dbReference>
<dbReference type="InterPro" id="IPR012132">
    <property type="entry name" value="GMC_OxRdtase"/>
</dbReference>
<feature type="binding site" evidence="5">
    <location>
        <position position="219"/>
    </location>
    <ligand>
        <name>FAD</name>
        <dbReference type="ChEBI" id="CHEBI:57692"/>
    </ligand>
</feature>
<evidence type="ECO:0000256" key="3">
    <source>
        <dbReference type="ARBA" id="ARBA00022630"/>
    </source>
</evidence>
<dbReference type="PaxDb" id="243230-DR_0965"/>
<sequence length="529" mass="56975">MSGTEFIVVGAGSGGCAAAARLREAGRRVHLLEAGGPDTHPHIQIPVAFGRLFGSEVDWAYQTEPQAELNGRRLFWPRGKVLGGSSSINAMIYIRGHRADYDGWAAAGNRGWSYDEVLPYFKRSEDFEDGPDAFHGAGGPLHVEHRRYTHPICDALTDGFAELGYPRNDDFNAAQQEGFGRYQVTMKGGERHSTAAAYLRPALALEGPGELQVTTGAHVTRLLLRGGRAVGVAYRDEAGAEHELHAEGGVILTAGAVTSPHLLLLSGIGPADELRAAGVEVQCDLPGVGQNLQDHLIVPVVFETDTPGLRSPLREPHLSEYEQERRGLLVSNVAETGGFLRTSPDLAAPDLQFHHGAALFLEFGKPLARGHHFTLLPTLLQPHSRGQIRLASADPLARPLIEPNYLSDSRDLDVLLRGIELAREVADTAALTSYRRAEFLPGAGATDRAALTEHVREHAMTIYHPVGTCRMGHDDFAVVGDDLRVRGVDGLWIADASVMPTVPRGNTNAPTIMVAEKAADLILGRAAPV</sequence>
<keyword evidence="3 6" id="KW-0285">Flavoprotein</keyword>
<dbReference type="HOGENOM" id="CLU_002865_7_2_0"/>
<name>Q9RVQ7_DEIRA</name>
<dbReference type="EMBL" id="AE000513">
    <property type="protein sequence ID" value="AAF10542.1"/>
    <property type="molecule type" value="Genomic_DNA"/>
</dbReference>
<dbReference type="PROSITE" id="PS00624">
    <property type="entry name" value="GMC_OXRED_2"/>
    <property type="match status" value="1"/>
</dbReference>
<dbReference type="OrthoDB" id="9785276at2"/>
<dbReference type="AlphaFoldDB" id="Q9RVQ7"/>
<dbReference type="GO" id="GO:0016614">
    <property type="term" value="F:oxidoreductase activity, acting on CH-OH group of donors"/>
    <property type="evidence" value="ECO:0007669"/>
    <property type="project" value="InterPro"/>
</dbReference>
<comment type="cofactor">
    <cofactor evidence="1 5">
        <name>FAD</name>
        <dbReference type="ChEBI" id="CHEBI:57692"/>
    </cofactor>
</comment>
<dbReference type="InterPro" id="IPR007867">
    <property type="entry name" value="GMC_OxRtase_C"/>
</dbReference>
<dbReference type="PANTHER" id="PTHR11552">
    <property type="entry name" value="GLUCOSE-METHANOL-CHOLINE GMC OXIDOREDUCTASE"/>
    <property type="match status" value="1"/>
</dbReference>
<dbReference type="Gene3D" id="3.50.50.60">
    <property type="entry name" value="FAD/NAD(P)-binding domain"/>
    <property type="match status" value="1"/>
</dbReference>
<evidence type="ECO:0000256" key="5">
    <source>
        <dbReference type="PIRSR" id="PIRSR000137-2"/>
    </source>
</evidence>
<evidence type="ECO:0000313" key="10">
    <source>
        <dbReference type="Proteomes" id="UP000002524"/>
    </source>
</evidence>
<dbReference type="EnsemblBacteria" id="AAF10542">
    <property type="protein sequence ID" value="AAF10542"/>
    <property type="gene ID" value="DR_0965"/>
</dbReference>
<dbReference type="RefSeq" id="WP_010887610.1">
    <property type="nucleotide sequence ID" value="NC_001263.1"/>
</dbReference>
<dbReference type="SUPFAM" id="SSF54373">
    <property type="entry name" value="FAD-linked reductases, C-terminal domain"/>
    <property type="match status" value="1"/>
</dbReference>
<dbReference type="Proteomes" id="UP000002524">
    <property type="component" value="Chromosome 1"/>
</dbReference>
<evidence type="ECO:0000256" key="4">
    <source>
        <dbReference type="ARBA" id="ARBA00022827"/>
    </source>
</evidence>
<dbReference type="STRING" id="243230.DR_0965"/>
<feature type="domain" description="Glucose-methanol-choline oxidoreductase N-terminal" evidence="8">
    <location>
        <begin position="255"/>
        <end position="269"/>
    </location>
</feature>
<evidence type="ECO:0000256" key="2">
    <source>
        <dbReference type="ARBA" id="ARBA00010790"/>
    </source>
</evidence>
<evidence type="ECO:0000256" key="1">
    <source>
        <dbReference type="ARBA" id="ARBA00001974"/>
    </source>
</evidence>
<evidence type="ECO:0000259" key="7">
    <source>
        <dbReference type="PROSITE" id="PS00623"/>
    </source>
</evidence>
<dbReference type="PIR" id="C75453">
    <property type="entry name" value="C75453"/>
</dbReference>
<proteinExistence type="inferred from homology"/>
<evidence type="ECO:0000256" key="6">
    <source>
        <dbReference type="RuleBase" id="RU003968"/>
    </source>
</evidence>
<protein>
    <submittedName>
        <fullName evidence="9">GMC oxidoreductase</fullName>
    </submittedName>
</protein>
<dbReference type="PANTHER" id="PTHR11552:SF147">
    <property type="entry name" value="CHOLINE DEHYDROGENASE, MITOCHONDRIAL"/>
    <property type="match status" value="1"/>
</dbReference>
<dbReference type="PIRSF" id="PIRSF000137">
    <property type="entry name" value="Alcohol_oxidase"/>
    <property type="match status" value="1"/>
</dbReference>
<dbReference type="InterPro" id="IPR036188">
    <property type="entry name" value="FAD/NAD-bd_sf"/>
</dbReference>
<accession>Q9RVQ7</accession>
<feature type="binding site" evidence="5">
    <location>
        <position position="81"/>
    </location>
    <ligand>
        <name>FAD</name>
        <dbReference type="ChEBI" id="CHEBI:57692"/>
    </ligand>
</feature>
<evidence type="ECO:0000313" key="9">
    <source>
        <dbReference type="EMBL" id="AAF10542.1"/>
    </source>
</evidence>
<dbReference type="Pfam" id="PF05199">
    <property type="entry name" value="GMC_oxred_C"/>
    <property type="match status" value="1"/>
</dbReference>